<sequence>MDNPFSSSPHFFAPELGGSSTISSKSINLEKPSHSAPIVQIPSIRNYGEILTAAGMEPDLTSPDVPSPLARARCCDVYIGYNRQDPPLNRRLVKWLKAELEMHASVFATDRSRNKDAISHCAARVAMEVAPVGVVVVTVQSLSDAFRTEEMLLFSQNRKLVPVFVGLTRNDCVSLDVIQKNGDLWSRFGGELWKDYGGREEDWKEVVDGLSRVDMDFGASAANLRYCVLDMVAFIGKRLGKRSIIESIQKCSESGLHELPFSRNENFIGRKQELRQLEFTLFGYIEKNDEGKLADSDIEKKEREKGKGKMPLASEEQKEEEMSLTIAEVGSYARGIVCVNGETGIGKTELLLEFAYRHMQRYKAVFWIGGEARFFRENYMKLSGPLSIEAGIDNGSAVSADIEEQAIGKVRKEFTRDIPYLIVIDNLEMEKDFWDGRPVSDLLPPFTGQTHVLISTRLPGIFNIMPFNLPYPSPSEAMNFIKGDSSLLLASEDDDVINIIQEKLRRLPFGLLLVRAILSQLAIDPQTLLALLDSPMADEITYGPKDDPVFQYNPFLIQLLDVCFSFFNQLYKNTKNLAMKMVEASSWFGPSPVPVCMLAYAAWGSTSNSNSRNIWKKLRDSMFSFPCMGTLNAEGKEAEALSMLMRLGIARSGTRPGHVHFHDIFKLYTRQRSSAEPRSLFVQAITDEGFSPAYTDHVWAACFLVLKFGMYHHIPIDLGPHDLLFFINRLVIPLVTYSLNELSLCSAVLVLLRVATQRLELLENSLLEEAETARKMKSIFGGKSQSFIESEPTIIRDIVTLRAAILETRAKIMIKTGRSDVAEDLCRTAINIKEVIYGMEHAETQSAHKIMDLIARVKLRF</sequence>
<accession>A0A9Q0CNB2</accession>
<dbReference type="SUPFAM" id="SSF52540">
    <property type="entry name" value="P-loop containing nucleoside triphosphate hydrolases"/>
    <property type="match status" value="1"/>
</dbReference>
<dbReference type="GO" id="GO:0000725">
    <property type="term" value="P:recombinational repair"/>
    <property type="evidence" value="ECO:0007669"/>
    <property type="project" value="TreeGrafter"/>
</dbReference>
<dbReference type="PANTHER" id="PTHR32472">
    <property type="entry name" value="DNA REPAIR PROTEIN RADA"/>
    <property type="match status" value="1"/>
</dbReference>
<feature type="compositionally biased region" description="Basic and acidic residues" evidence="1">
    <location>
        <begin position="295"/>
        <end position="307"/>
    </location>
</feature>
<evidence type="ECO:0000259" key="2">
    <source>
        <dbReference type="Pfam" id="PF25895"/>
    </source>
</evidence>
<dbReference type="InterPro" id="IPR058874">
    <property type="entry name" value="WHD_plant"/>
</dbReference>
<organism evidence="3 4">
    <name type="scientific">Rhynchospora breviuscula</name>
    <dbReference type="NCBI Taxonomy" id="2022672"/>
    <lineage>
        <taxon>Eukaryota</taxon>
        <taxon>Viridiplantae</taxon>
        <taxon>Streptophyta</taxon>
        <taxon>Embryophyta</taxon>
        <taxon>Tracheophyta</taxon>
        <taxon>Spermatophyta</taxon>
        <taxon>Magnoliopsida</taxon>
        <taxon>Liliopsida</taxon>
        <taxon>Poales</taxon>
        <taxon>Cyperaceae</taxon>
        <taxon>Cyperoideae</taxon>
        <taxon>Rhynchosporeae</taxon>
        <taxon>Rhynchospora</taxon>
    </lineage>
</organism>
<comment type="caution">
    <text evidence="3">The sequence shown here is derived from an EMBL/GenBank/DDBJ whole genome shotgun (WGS) entry which is preliminary data.</text>
</comment>
<dbReference type="OrthoDB" id="6161812at2759"/>
<reference evidence="3" key="1">
    <citation type="journal article" date="2022" name="Cell">
        <title>Repeat-based holocentromeres influence genome architecture and karyotype evolution.</title>
        <authorList>
            <person name="Hofstatter P.G."/>
            <person name="Thangavel G."/>
            <person name="Lux T."/>
            <person name="Neumann P."/>
            <person name="Vondrak T."/>
            <person name="Novak P."/>
            <person name="Zhang M."/>
            <person name="Costa L."/>
            <person name="Castellani M."/>
            <person name="Scott A."/>
            <person name="Toegelov H."/>
            <person name="Fuchs J."/>
            <person name="Mata-Sucre Y."/>
            <person name="Dias Y."/>
            <person name="Vanzela A.L.L."/>
            <person name="Huettel B."/>
            <person name="Almeida C.C.S."/>
            <person name="Simkova H."/>
            <person name="Souza G."/>
            <person name="Pedrosa-Harand A."/>
            <person name="Macas J."/>
            <person name="Mayer K.F.X."/>
            <person name="Houben A."/>
            <person name="Marques A."/>
        </authorList>
    </citation>
    <scope>NUCLEOTIDE SEQUENCE</scope>
    <source>
        <strain evidence="3">RhyBre1mFocal</strain>
    </source>
</reference>
<dbReference type="PANTHER" id="PTHR32472:SF18">
    <property type="entry name" value="OS11G0576100 PROTEIN"/>
    <property type="match status" value="1"/>
</dbReference>
<evidence type="ECO:0000313" key="4">
    <source>
        <dbReference type="Proteomes" id="UP001151287"/>
    </source>
</evidence>
<feature type="domain" description="Plant disease resistance WDH" evidence="2">
    <location>
        <begin position="572"/>
        <end position="676"/>
    </location>
</feature>
<dbReference type="Proteomes" id="UP001151287">
    <property type="component" value="Unassembled WGS sequence"/>
</dbReference>
<dbReference type="EMBL" id="JAMQYH010000002">
    <property type="protein sequence ID" value="KAJ1697090.1"/>
    <property type="molecule type" value="Genomic_DNA"/>
</dbReference>
<evidence type="ECO:0000256" key="1">
    <source>
        <dbReference type="SAM" id="MobiDB-lite"/>
    </source>
</evidence>
<proteinExistence type="predicted"/>
<dbReference type="Pfam" id="PF25895">
    <property type="entry name" value="WHD_plant_disease"/>
    <property type="match status" value="1"/>
</dbReference>
<gene>
    <name evidence="3" type="ORF">LUZ63_005602</name>
</gene>
<dbReference type="AlphaFoldDB" id="A0A9Q0CNB2"/>
<protein>
    <recommendedName>
        <fullName evidence="2">Plant disease resistance WDH domain-containing protein</fullName>
    </recommendedName>
</protein>
<dbReference type="InterPro" id="IPR027417">
    <property type="entry name" value="P-loop_NTPase"/>
</dbReference>
<dbReference type="Gene3D" id="3.40.50.300">
    <property type="entry name" value="P-loop containing nucleotide triphosphate hydrolases"/>
    <property type="match status" value="1"/>
</dbReference>
<name>A0A9Q0CNB2_9POAL</name>
<keyword evidence="4" id="KW-1185">Reference proteome</keyword>
<feature type="region of interest" description="Disordered" evidence="1">
    <location>
        <begin position="295"/>
        <end position="317"/>
    </location>
</feature>
<evidence type="ECO:0000313" key="3">
    <source>
        <dbReference type="EMBL" id="KAJ1697090.1"/>
    </source>
</evidence>